<evidence type="ECO:0000313" key="1">
    <source>
        <dbReference type="EMBL" id="CCC92402.1"/>
    </source>
</evidence>
<protein>
    <submittedName>
        <fullName evidence="1">Uncharacterized protein</fullName>
    </submittedName>
</protein>
<accession>G0USN9</accession>
<gene>
    <name evidence="1" type="ORF">TCIL3000_8_6290</name>
</gene>
<proteinExistence type="predicted"/>
<reference evidence="1" key="1">
    <citation type="journal article" date="2012" name="Proc. Natl. Acad. Sci. U.S.A.">
        <title>Antigenic diversity is generated by distinct evolutionary mechanisms in African trypanosome species.</title>
        <authorList>
            <person name="Jackson A.P."/>
            <person name="Berry A."/>
            <person name="Aslett M."/>
            <person name="Allison H.C."/>
            <person name="Burton P."/>
            <person name="Vavrova-Anderson J."/>
            <person name="Brown R."/>
            <person name="Browne H."/>
            <person name="Corton N."/>
            <person name="Hauser H."/>
            <person name="Gamble J."/>
            <person name="Gilderthorp R."/>
            <person name="Marcello L."/>
            <person name="McQuillan J."/>
            <person name="Otto T.D."/>
            <person name="Quail M.A."/>
            <person name="Sanders M.J."/>
            <person name="van Tonder A."/>
            <person name="Ginger M.L."/>
            <person name="Field M.C."/>
            <person name="Barry J.D."/>
            <person name="Hertz-Fowler C."/>
            <person name="Berriman M."/>
        </authorList>
    </citation>
    <scope>NUCLEOTIDE SEQUENCE</scope>
    <source>
        <strain evidence="1">IL3000</strain>
    </source>
</reference>
<dbReference type="EMBL" id="HE575321">
    <property type="protein sequence ID" value="CCC92402.1"/>
    <property type="molecule type" value="Genomic_DNA"/>
</dbReference>
<name>G0USN9_TRYCI</name>
<dbReference type="AlphaFoldDB" id="G0USN9"/>
<sequence>MVKMTHDQTQRVKTAFLSYSQGQPKVTEQMIDQLICGAIPGISWEDLQAKKGRNAAEGFDRSAFFSLVSSDERYVQFIEANFPCAPEEEKAPQIDALELKTAKGF</sequence>
<organism evidence="1">
    <name type="scientific">Trypanosoma congolense (strain IL3000)</name>
    <dbReference type="NCBI Taxonomy" id="1068625"/>
    <lineage>
        <taxon>Eukaryota</taxon>
        <taxon>Discoba</taxon>
        <taxon>Euglenozoa</taxon>
        <taxon>Kinetoplastea</taxon>
        <taxon>Metakinetoplastina</taxon>
        <taxon>Trypanosomatida</taxon>
        <taxon>Trypanosomatidae</taxon>
        <taxon>Trypanosoma</taxon>
        <taxon>Nannomonas</taxon>
    </lineage>
</organism>
<dbReference type="VEuPathDB" id="TriTrypDB:TcIL3000_8_6290"/>